<sequence length="84" mass="9382">MKRKQRQTLESVFARPPSANIQWRQVVSMMQALGAEVTERRGSRVAFILSGKVNIQHRPHPGPSLDKGAVADLRDFLESCGIKP</sequence>
<accession>A0A557RNF3</accession>
<proteinExistence type="predicted"/>
<dbReference type="Proteomes" id="UP000316688">
    <property type="component" value="Unassembled WGS sequence"/>
</dbReference>
<organism evidence="1 2">
    <name type="scientific">Spiribacter aquaticus</name>
    <dbReference type="NCBI Taxonomy" id="1935996"/>
    <lineage>
        <taxon>Bacteria</taxon>
        <taxon>Pseudomonadati</taxon>
        <taxon>Pseudomonadota</taxon>
        <taxon>Gammaproteobacteria</taxon>
        <taxon>Chromatiales</taxon>
        <taxon>Ectothiorhodospiraceae</taxon>
        <taxon>Spiribacter</taxon>
    </lineage>
</organism>
<dbReference type="AlphaFoldDB" id="A0A557RNF3"/>
<evidence type="ECO:0000313" key="1">
    <source>
        <dbReference type="EMBL" id="TVO66703.1"/>
    </source>
</evidence>
<dbReference type="InterPro" id="IPR012933">
    <property type="entry name" value="HicA_mRNA_interferase"/>
</dbReference>
<evidence type="ECO:0000313" key="2">
    <source>
        <dbReference type="Proteomes" id="UP000316688"/>
    </source>
</evidence>
<comment type="caution">
    <text evidence="1">The sequence shown here is derived from an EMBL/GenBank/DDBJ whole genome shotgun (WGS) entry which is preliminary data.</text>
</comment>
<dbReference type="EMBL" id="VMKP01000001">
    <property type="protein sequence ID" value="TVO66703.1"/>
    <property type="molecule type" value="Genomic_DNA"/>
</dbReference>
<protein>
    <submittedName>
        <fullName evidence="1">Type II toxin-antitoxin system HicA family toxin</fullName>
    </submittedName>
</protein>
<dbReference type="RefSeq" id="WP_144347199.1">
    <property type="nucleotide sequence ID" value="NZ_VMKP01000001.1"/>
</dbReference>
<dbReference type="GO" id="GO:0003729">
    <property type="term" value="F:mRNA binding"/>
    <property type="evidence" value="ECO:0007669"/>
    <property type="project" value="InterPro"/>
</dbReference>
<reference evidence="1 2" key="1">
    <citation type="submission" date="2019-07" db="EMBL/GenBank/DDBJ databases">
        <title>Reclasification of Spiribacter aquaticus.</title>
        <authorList>
            <person name="Leon M.J."/>
            <person name="Sanchez-Porro C."/>
            <person name="Ventosa A."/>
        </authorList>
    </citation>
    <scope>NUCLEOTIDE SEQUENCE [LARGE SCALE GENOMIC DNA]</scope>
    <source>
        <strain evidence="1 2">SP30</strain>
    </source>
</reference>
<gene>
    <name evidence="1" type="ORF">FPL11_03195</name>
</gene>
<dbReference type="Pfam" id="PF07927">
    <property type="entry name" value="HicA_toxin"/>
    <property type="match status" value="1"/>
</dbReference>
<name>A0A557RNF3_9GAMM</name>
<keyword evidence="2" id="KW-1185">Reference proteome</keyword>